<name>A0A1I3T2P2_9SPHI</name>
<evidence type="ECO:0000256" key="3">
    <source>
        <dbReference type="ARBA" id="ARBA00012071"/>
    </source>
</evidence>
<evidence type="ECO:0000256" key="11">
    <source>
        <dbReference type="ARBA" id="ARBA00023098"/>
    </source>
</evidence>
<evidence type="ECO:0000256" key="1">
    <source>
        <dbReference type="ARBA" id="ARBA00002274"/>
    </source>
</evidence>
<dbReference type="PANTHER" id="PTHR42724:SF1">
    <property type="entry name" value="TETRAACYLDISACCHARIDE 4'-KINASE, MITOCHONDRIAL-RELATED"/>
    <property type="match status" value="1"/>
</dbReference>
<keyword evidence="11 13" id="KW-0443">Lipid metabolism</keyword>
<dbReference type="SUPFAM" id="SSF52540">
    <property type="entry name" value="P-loop containing nucleoside triphosphate hydrolases"/>
    <property type="match status" value="1"/>
</dbReference>
<accession>A0A1I3T2P2</accession>
<protein>
    <recommendedName>
        <fullName evidence="4 13">Tetraacyldisaccharide 4'-kinase</fullName>
        <ecNumber evidence="3 13">2.7.1.130</ecNumber>
    </recommendedName>
    <alternativeName>
        <fullName evidence="12 13">Lipid A 4'-kinase</fullName>
    </alternativeName>
</protein>
<dbReference type="GO" id="GO:0009244">
    <property type="term" value="P:lipopolysaccharide core region biosynthetic process"/>
    <property type="evidence" value="ECO:0007669"/>
    <property type="project" value="TreeGrafter"/>
</dbReference>
<comment type="similarity">
    <text evidence="13">Belongs to the LpxK family.</text>
</comment>
<dbReference type="EMBL" id="FOQO01000012">
    <property type="protein sequence ID" value="SFJ65314.1"/>
    <property type="molecule type" value="Genomic_DNA"/>
</dbReference>
<keyword evidence="10 13" id="KW-0067">ATP-binding</keyword>
<evidence type="ECO:0000256" key="7">
    <source>
        <dbReference type="ARBA" id="ARBA00022679"/>
    </source>
</evidence>
<keyword evidence="7 13" id="KW-0808">Transferase</keyword>
<dbReference type="GO" id="GO:0009245">
    <property type="term" value="P:lipid A biosynthetic process"/>
    <property type="evidence" value="ECO:0007669"/>
    <property type="project" value="UniProtKB-UniRule"/>
</dbReference>
<sequence length="356" mass="40484">MAYLRLLLLPFSMLYGLIVWIRNRCYDWGWAKSTVFSKPVIVVGNLAVGGTGKSPMTEYLVKLLNGKYEVATLSRGYGRKTRGFLTVPIDGTVEQCGDEPLQFKRKFPHVTVAVDENRVRGIRLLFQSGHEAVILDDAYQHRALRPGFAILLFDYRSVSQRKWLLPAGNYRDSFRERRRADMVVITKTPPAATEGEKQWIRRSLDLPLHIPVLFSSIHYSPLVSLQPDKHANEAMLTKKHTILLVTGIANPIPLYDYLQEQVQEIVHIRYPDHYRYTLATVRTITTRFDEIRNSSKLVITTEKDAQRLLTPALSGSLADLPVYLVPIRAQFGEQDERILQQLILGYCATASGVDSV</sequence>
<keyword evidence="9 13" id="KW-0418">Kinase</keyword>
<dbReference type="GO" id="GO:0005886">
    <property type="term" value="C:plasma membrane"/>
    <property type="evidence" value="ECO:0007669"/>
    <property type="project" value="TreeGrafter"/>
</dbReference>
<dbReference type="EC" id="2.7.1.130" evidence="3 13"/>
<organism evidence="14 15">
    <name type="scientific">Parapedobacter indicus</name>
    <dbReference type="NCBI Taxonomy" id="1477437"/>
    <lineage>
        <taxon>Bacteria</taxon>
        <taxon>Pseudomonadati</taxon>
        <taxon>Bacteroidota</taxon>
        <taxon>Sphingobacteriia</taxon>
        <taxon>Sphingobacteriales</taxon>
        <taxon>Sphingobacteriaceae</taxon>
        <taxon>Parapedobacter</taxon>
    </lineage>
</organism>
<comment type="function">
    <text evidence="1 13">Transfers the gamma-phosphate of ATP to the 4'-position of a tetraacyldisaccharide 1-phosphate intermediate (termed DS-1-P) to form tetraacyldisaccharide 1,4'-bis-phosphate (lipid IVA).</text>
</comment>
<dbReference type="RefSeq" id="WP_090630510.1">
    <property type="nucleotide sequence ID" value="NZ_FOQO01000012.1"/>
</dbReference>
<evidence type="ECO:0000256" key="13">
    <source>
        <dbReference type="HAMAP-Rule" id="MF_00409"/>
    </source>
</evidence>
<reference evidence="14 15" key="1">
    <citation type="submission" date="2016-10" db="EMBL/GenBank/DDBJ databases">
        <authorList>
            <person name="de Groot N.N."/>
        </authorList>
    </citation>
    <scope>NUCLEOTIDE SEQUENCE [LARGE SCALE GENOMIC DNA]</scope>
    <source>
        <strain evidence="14 15">RK1</strain>
    </source>
</reference>
<gene>
    <name evidence="13" type="primary">lpxK</name>
    <name evidence="14" type="ORF">SAMN05444682_11211</name>
</gene>
<dbReference type="HAMAP" id="MF_00409">
    <property type="entry name" value="LpxK"/>
    <property type="match status" value="1"/>
</dbReference>
<dbReference type="Pfam" id="PF02606">
    <property type="entry name" value="LpxK"/>
    <property type="match status" value="1"/>
</dbReference>
<evidence type="ECO:0000256" key="5">
    <source>
        <dbReference type="ARBA" id="ARBA00022516"/>
    </source>
</evidence>
<keyword evidence="8 13" id="KW-0547">Nucleotide-binding</keyword>
<evidence type="ECO:0000256" key="2">
    <source>
        <dbReference type="ARBA" id="ARBA00004870"/>
    </source>
</evidence>
<dbReference type="InterPro" id="IPR027417">
    <property type="entry name" value="P-loop_NTPase"/>
</dbReference>
<evidence type="ECO:0000313" key="14">
    <source>
        <dbReference type="EMBL" id="SFJ65314.1"/>
    </source>
</evidence>
<dbReference type="GO" id="GO:0005524">
    <property type="term" value="F:ATP binding"/>
    <property type="evidence" value="ECO:0007669"/>
    <property type="project" value="UniProtKB-UniRule"/>
</dbReference>
<comment type="caution">
    <text evidence="13">Lacks conserved residue(s) required for the propagation of feature annotation.</text>
</comment>
<dbReference type="UniPathway" id="UPA00359">
    <property type="reaction ID" value="UER00482"/>
</dbReference>
<dbReference type="GO" id="GO:0009029">
    <property type="term" value="F:lipid-A 4'-kinase activity"/>
    <property type="evidence" value="ECO:0007669"/>
    <property type="project" value="UniProtKB-UniRule"/>
</dbReference>
<evidence type="ECO:0000256" key="6">
    <source>
        <dbReference type="ARBA" id="ARBA00022556"/>
    </source>
</evidence>
<comment type="pathway">
    <text evidence="2 13">Glycolipid biosynthesis; lipid IV(A) biosynthesis; lipid IV(A) from (3R)-3-hydroxytetradecanoyl-[acyl-carrier-protein] and UDP-N-acetyl-alpha-D-glucosamine: step 6/6.</text>
</comment>
<comment type="catalytic activity">
    <reaction evidence="13">
        <text>a lipid A disaccharide + ATP = a lipid IVA + ADP + H(+)</text>
        <dbReference type="Rhea" id="RHEA:67840"/>
        <dbReference type="ChEBI" id="CHEBI:15378"/>
        <dbReference type="ChEBI" id="CHEBI:30616"/>
        <dbReference type="ChEBI" id="CHEBI:176343"/>
        <dbReference type="ChEBI" id="CHEBI:176425"/>
        <dbReference type="ChEBI" id="CHEBI:456216"/>
        <dbReference type="EC" id="2.7.1.130"/>
    </reaction>
</comment>
<keyword evidence="15" id="KW-1185">Reference proteome</keyword>
<evidence type="ECO:0000313" key="15">
    <source>
        <dbReference type="Proteomes" id="UP000198670"/>
    </source>
</evidence>
<evidence type="ECO:0000256" key="4">
    <source>
        <dbReference type="ARBA" id="ARBA00016436"/>
    </source>
</evidence>
<evidence type="ECO:0000256" key="9">
    <source>
        <dbReference type="ARBA" id="ARBA00022777"/>
    </source>
</evidence>
<dbReference type="Proteomes" id="UP000198670">
    <property type="component" value="Unassembled WGS sequence"/>
</dbReference>
<dbReference type="OrthoDB" id="9766423at2"/>
<evidence type="ECO:0000256" key="10">
    <source>
        <dbReference type="ARBA" id="ARBA00022840"/>
    </source>
</evidence>
<evidence type="ECO:0000256" key="8">
    <source>
        <dbReference type="ARBA" id="ARBA00022741"/>
    </source>
</evidence>
<dbReference type="InterPro" id="IPR003758">
    <property type="entry name" value="LpxK"/>
</dbReference>
<dbReference type="PANTHER" id="PTHR42724">
    <property type="entry name" value="TETRAACYLDISACCHARIDE 4'-KINASE"/>
    <property type="match status" value="1"/>
</dbReference>
<dbReference type="AlphaFoldDB" id="A0A1I3T2P2"/>
<evidence type="ECO:0000256" key="12">
    <source>
        <dbReference type="ARBA" id="ARBA00029757"/>
    </source>
</evidence>
<proteinExistence type="inferred from homology"/>
<keyword evidence="5 13" id="KW-0444">Lipid biosynthesis</keyword>
<keyword evidence="6 13" id="KW-0441">Lipid A biosynthesis</keyword>
<dbReference type="NCBIfam" id="TIGR00682">
    <property type="entry name" value="lpxK"/>
    <property type="match status" value="1"/>
</dbReference>
<dbReference type="STRING" id="1477437.SAMN05444682_11211"/>